<dbReference type="HAMAP" id="MF_00416">
    <property type="entry name" value="FlgI"/>
    <property type="match status" value="1"/>
</dbReference>
<dbReference type="PANTHER" id="PTHR30381">
    <property type="entry name" value="FLAGELLAR P-RING PERIPLASMIC PROTEIN FLGI"/>
    <property type="match status" value="1"/>
</dbReference>
<keyword evidence="6 8" id="KW-0975">Bacterial flagellum</keyword>
<dbReference type="Pfam" id="PF02119">
    <property type="entry name" value="FlgI"/>
    <property type="match status" value="1"/>
</dbReference>
<keyword evidence="9" id="KW-0969">Cilium</keyword>
<dbReference type="Proteomes" id="UP000481327">
    <property type="component" value="Unassembled WGS sequence"/>
</dbReference>
<evidence type="ECO:0000313" key="10">
    <source>
        <dbReference type="Proteomes" id="UP000481327"/>
    </source>
</evidence>
<evidence type="ECO:0000256" key="2">
    <source>
        <dbReference type="ARBA" id="ARBA00004117"/>
    </source>
</evidence>
<feature type="chain" id="PRO_5029068506" description="Flagellar P-ring protein" evidence="8">
    <location>
        <begin position="18"/>
        <end position="360"/>
    </location>
</feature>
<comment type="subcellular location">
    <subcellularLocation>
        <location evidence="2 8">Bacterial flagellum basal body</location>
    </subcellularLocation>
</comment>
<keyword evidence="9" id="KW-0282">Flagellum</keyword>
<organism evidence="9 10">
    <name type="scientific">Sandarakinorhabdus fusca</name>
    <dbReference type="NCBI Taxonomy" id="1439888"/>
    <lineage>
        <taxon>Bacteria</taxon>
        <taxon>Pseudomonadati</taxon>
        <taxon>Pseudomonadota</taxon>
        <taxon>Alphaproteobacteria</taxon>
        <taxon>Sphingomonadales</taxon>
        <taxon>Sphingosinicellaceae</taxon>
        <taxon>Sandarakinorhabdus</taxon>
    </lineage>
</organism>
<evidence type="ECO:0000256" key="5">
    <source>
        <dbReference type="ARBA" id="ARBA00022764"/>
    </source>
</evidence>
<keyword evidence="4 8" id="KW-0732">Signal</keyword>
<keyword evidence="5" id="KW-0574">Periplasm</keyword>
<gene>
    <name evidence="8 9" type="primary">flgI</name>
    <name evidence="9" type="ORF">F3168_00435</name>
</gene>
<evidence type="ECO:0000256" key="8">
    <source>
        <dbReference type="HAMAP-Rule" id="MF_00416"/>
    </source>
</evidence>
<dbReference type="PANTHER" id="PTHR30381:SF0">
    <property type="entry name" value="FLAGELLAR P-RING PROTEIN"/>
    <property type="match status" value="1"/>
</dbReference>
<comment type="similarity">
    <text evidence="8">Belongs to the FlgI family.</text>
</comment>
<sequence length="360" mass="36435" precursor="true">MIRLFLLLALLAAPAHAERIKDIARFAGVRANALTGYGVVVGLSGTGDQNLEFTIQSLKSATARLGVLIPPGIAPQLKNAAAVMITAELPPFAKPGQRLDVTVSALGQAKSLRGGTLLLAPMQGADGEVYALAQGNLAVGGFGAEGKDGSKIVVGTPSSGRIPGGASVERAVASPFAGDAALRLDLTEQDFSAARAVTQTINRAMGSIATTDDAATISIRAPADTAARMALAAQIESLEVRLAPPAARVIVNARTGTVVIGGEVRILPSAVAHGNLTVRITENQQASQPGAFGGGRTAVTQQSTVEAAEAPGRMQMFQPGARLGDIVDAVNALGAAPGDLVAILEALKAAGALRAELVVI</sequence>
<dbReference type="GO" id="GO:0005198">
    <property type="term" value="F:structural molecule activity"/>
    <property type="evidence" value="ECO:0007669"/>
    <property type="project" value="InterPro"/>
</dbReference>
<proteinExistence type="inferred from homology"/>
<dbReference type="PRINTS" id="PR01010">
    <property type="entry name" value="FLGPRINGFLGI"/>
</dbReference>
<dbReference type="EMBL" id="WIOL01000001">
    <property type="protein sequence ID" value="MQT15732.1"/>
    <property type="molecule type" value="Genomic_DNA"/>
</dbReference>
<feature type="signal peptide" evidence="8">
    <location>
        <begin position="1"/>
        <end position="17"/>
    </location>
</feature>
<reference evidence="9 10" key="1">
    <citation type="submission" date="2019-09" db="EMBL/GenBank/DDBJ databases">
        <title>Polymorphobacter sp. isolated from a lake in China.</title>
        <authorList>
            <person name="Liu Z."/>
        </authorList>
    </citation>
    <scope>NUCLEOTIDE SEQUENCE [LARGE SCALE GENOMIC DNA]</scope>
    <source>
        <strain evidence="9 10">D40P</strain>
    </source>
</reference>
<name>A0A7C9GM55_9SPHN</name>
<evidence type="ECO:0000256" key="7">
    <source>
        <dbReference type="ARBA" id="ARBA00032344"/>
    </source>
</evidence>
<dbReference type="AlphaFoldDB" id="A0A7C9GM55"/>
<keyword evidence="9" id="KW-0966">Cell projection</keyword>
<keyword evidence="10" id="KW-1185">Reference proteome</keyword>
<dbReference type="GO" id="GO:0071973">
    <property type="term" value="P:bacterial-type flagellum-dependent cell motility"/>
    <property type="evidence" value="ECO:0007669"/>
    <property type="project" value="InterPro"/>
</dbReference>
<dbReference type="GO" id="GO:0009428">
    <property type="term" value="C:bacterial-type flagellum basal body, distal rod, P ring"/>
    <property type="evidence" value="ECO:0007669"/>
    <property type="project" value="InterPro"/>
</dbReference>
<accession>A0A7C9GM55</accession>
<protein>
    <recommendedName>
        <fullName evidence="3 8">Flagellar P-ring protein</fullName>
    </recommendedName>
    <alternativeName>
        <fullName evidence="7 8">Basal body P-ring protein</fullName>
    </alternativeName>
</protein>
<comment type="subunit">
    <text evidence="8">The basal body constitutes a major portion of the flagellar organelle and consists of four rings (L,P,S, and M) mounted on a central rod.</text>
</comment>
<evidence type="ECO:0000256" key="4">
    <source>
        <dbReference type="ARBA" id="ARBA00022729"/>
    </source>
</evidence>
<dbReference type="InterPro" id="IPR001782">
    <property type="entry name" value="Flag_FlgI"/>
</dbReference>
<dbReference type="NCBIfam" id="NF003676">
    <property type="entry name" value="PRK05303.1"/>
    <property type="match status" value="1"/>
</dbReference>
<dbReference type="GO" id="GO:0030288">
    <property type="term" value="C:outer membrane-bounded periplasmic space"/>
    <property type="evidence" value="ECO:0007669"/>
    <property type="project" value="InterPro"/>
</dbReference>
<dbReference type="RefSeq" id="WP_152576204.1">
    <property type="nucleotide sequence ID" value="NZ_JAATJI010000001.1"/>
</dbReference>
<evidence type="ECO:0000313" key="9">
    <source>
        <dbReference type="EMBL" id="MQT15732.1"/>
    </source>
</evidence>
<comment type="caution">
    <text evidence="9">The sequence shown here is derived from an EMBL/GenBank/DDBJ whole genome shotgun (WGS) entry which is preliminary data.</text>
</comment>
<comment type="function">
    <text evidence="1 8">Assembles around the rod to form the L-ring and probably protects the motor/basal body from shearing forces during rotation.</text>
</comment>
<evidence type="ECO:0000256" key="3">
    <source>
        <dbReference type="ARBA" id="ARBA00019515"/>
    </source>
</evidence>
<evidence type="ECO:0000256" key="6">
    <source>
        <dbReference type="ARBA" id="ARBA00023143"/>
    </source>
</evidence>
<evidence type="ECO:0000256" key="1">
    <source>
        <dbReference type="ARBA" id="ARBA00002591"/>
    </source>
</evidence>